<feature type="transmembrane region" description="Helical" evidence="1">
    <location>
        <begin position="108"/>
        <end position="131"/>
    </location>
</feature>
<organism evidence="3 4">
    <name type="scientific">Basidiobolus ranarum</name>
    <dbReference type="NCBI Taxonomy" id="34480"/>
    <lineage>
        <taxon>Eukaryota</taxon>
        <taxon>Fungi</taxon>
        <taxon>Fungi incertae sedis</taxon>
        <taxon>Zoopagomycota</taxon>
        <taxon>Entomophthoromycotina</taxon>
        <taxon>Basidiobolomycetes</taxon>
        <taxon>Basidiobolales</taxon>
        <taxon>Basidiobolaceae</taxon>
        <taxon>Basidiobolus</taxon>
    </lineage>
</organism>
<dbReference type="PROSITE" id="PS50132">
    <property type="entry name" value="RGS"/>
    <property type="match status" value="1"/>
</dbReference>
<dbReference type="Proteomes" id="UP001479436">
    <property type="component" value="Unassembled WGS sequence"/>
</dbReference>
<protein>
    <recommendedName>
        <fullName evidence="2">RGS domain-containing protein</fullName>
    </recommendedName>
</protein>
<comment type="caution">
    <text evidence="3">The sequence shown here is derived from an EMBL/GenBank/DDBJ whole genome shotgun (WGS) entry which is preliminary data.</text>
</comment>
<feature type="transmembrane region" description="Helical" evidence="1">
    <location>
        <begin position="223"/>
        <end position="246"/>
    </location>
</feature>
<reference evidence="3 4" key="1">
    <citation type="submission" date="2023-04" db="EMBL/GenBank/DDBJ databases">
        <title>Genome of Basidiobolus ranarum AG-B5.</title>
        <authorList>
            <person name="Stajich J.E."/>
            <person name="Carter-House D."/>
            <person name="Gryganskyi A."/>
        </authorList>
    </citation>
    <scope>NUCLEOTIDE SEQUENCE [LARGE SCALE GENOMIC DNA]</scope>
    <source>
        <strain evidence="3 4">AG-B5</strain>
    </source>
</reference>
<feature type="transmembrane region" description="Helical" evidence="1">
    <location>
        <begin position="334"/>
        <end position="354"/>
    </location>
</feature>
<dbReference type="InterPro" id="IPR016137">
    <property type="entry name" value="RGS"/>
</dbReference>
<dbReference type="Pfam" id="PF00615">
    <property type="entry name" value="RGS"/>
    <property type="match status" value="1"/>
</dbReference>
<dbReference type="PANTHER" id="PTHR10845">
    <property type="entry name" value="REGULATOR OF G PROTEIN SIGNALING"/>
    <property type="match status" value="1"/>
</dbReference>
<keyword evidence="1" id="KW-1133">Transmembrane helix</keyword>
<name>A0ABR2VSF0_9FUNG</name>
<dbReference type="SUPFAM" id="SSF48097">
    <property type="entry name" value="Regulator of G-protein signaling, RGS"/>
    <property type="match status" value="1"/>
</dbReference>
<gene>
    <name evidence="3" type="ORF">K7432_012333</name>
</gene>
<dbReference type="Gene3D" id="1.10.167.10">
    <property type="entry name" value="Regulator of G-protein Signalling 4, domain 2"/>
    <property type="match status" value="1"/>
</dbReference>
<dbReference type="PRINTS" id="PR01301">
    <property type="entry name" value="RGSPROTEIN"/>
</dbReference>
<dbReference type="EMBL" id="JASJQH010007935">
    <property type="protein sequence ID" value="KAK9696694.1"/>
    <property type="molecule type" value="Genomic_DNA"/>
</dbReference>
<feature type="transmembrane region" description="Helical" evidence="1">
    <location>
        <begin position="75"/>
        <end position="96"/>
    </location>
</feature>
<feature type="transmembrane region" description="Helical" evidence="1">
    <location>
        <begin position="42"/>
        <end position="63"/>
    </location>
</feature>
<dbReference type="SMART" id="SM00315">
    <property type="entry name" value="RGS"/>
    <property type="match status" value="1"/>
</dbReference>
<dbReference type="PANTHER" id="PTHR10845:SF192">
    <property type="entry name" value="DOUBLE HIT, ISOFORM B"/>
    <property type="match status" value="1"/>
</dbReference>
<feature type="transmembrane region" description="Helical" evidence="1">
    <location>
        <begin position="301"/>
        <end position="322"/>
    </location>
</feature>
<proteinExistence type="predicted"/>
<accession>A0ABR2VSF0</accession>
<feature type="domain" description="RGS" evidence="2">
    <location>
        <begin position="377"/>
        <end position="501"/>
    </location>
</feature>
<feature type="transmembrane region" description="Helical" evidence="1">
    <location>
        <begin position="266"/>
        <end position="289"/>
    </location>
</feature>
<dbReference type="InterPro" id="IPR036305">
    <property type="entry name" value="RGS_sf"/>
</dbReference>
<evidence type="ECO:0000256" key="1">
    <source>
        <dbReference type="SAM" id="Phobius"/>
    </source>
</evidence>
<sequence>MQIVLKRSQSSYHLKVESSSLRTYPKFRSEKFCTREMETVQIVLIIIAAIWNIHIIVSMALLWQRRHLDTVRYRSPGLTCVSAVSSMVLIAIYVALLPMQKFPCFLNLWITSLVQPLLYLTILARALRLLFFYQFSEARLAVALNKPEKSTYRPKSIIQIFTASRRKSDGSAYELHGLTDSPTPPLPSDSIVQDIPPPIWGYRGNDLSQNWYYRRRYMLSGQFIATVIAMILMFHLCVVFIVQLLSKRFALYPAIHTEDCMRGWEYYPHDVFACIYILIFFPFLIYKLWSVKDAYGIRVELIATSLISCIGFFIFLMTLIFGKDTSFSKDIPHSLWWGLPLMVVSFFTVTYPLIKCLPYSFSCSRRLSSETEYTMEVFESLLNNPIQFESFKLFTVSDFTIENTLFYERCRNIALSAQEANCNNSIDVATELQEIYNTFIKTTAEFQVNLESETRKSLLDKVEKELFTLDMYESAVEEIKFLMFRNTYLRYLTQAKTRRVDWEGKSEGFI</sequence>
<evidence type="ECO:0000259" key="2">
    <source>
        <dbReference type="PROSITE" id="PS50132"/>
    </source>
</evidence>
<evidence type="ECO:0000313" key="3">
    <source>
        <dbReference type="EMBL" id="KAK9696694.1"/>
    </source>
</evidence>
<keyword evidence="1" id="KW-0812">Transmembrane</keyword>
<keyword evidence="4" id="KW-1185">Reference proteome</keyword>
<keyword evidence="1" id="KW-0472">Membrane</keyword>
<evidence type="ECO:0000313" key="4">
    <source>
        <dbReference type="Proteomes" id="UP001479436"/>
    </source>
</evidence>
<dbReference type="InterPro" id="IPR044926">
    <property type="entry name" value="RGS_subdomain_2"/>
</dbReference>